<dbReference type="PANTHER" id="PTHR43401">
    <property type="entry name" value="L-THREONINE 3-DEHYDROGENASE"/>
    <property type="match status" value="1"/>
</dbReference>
<protein>
    <recommendedName>
        <fullName evidence="2">Alcohol dehydrogenase-like N-terminal domain-containing protein</fullName>
    </recommendedName>
</protein>
<dbReference type="InterPro" id="IPR011032">
    <property type="entry name" value="GroES-like_sf"/>
</dbReference>
<dbReference type="InterPro" id="IPR050129">
    <property type="entry name" value="Zn_alcohol_dh"/>
</dbReference>
<dbReference type="Pfam" id="PF08240">
    <property type="entry name" value="ADH_N"/>
    <property type="match status" value="1"/>
</dbReference>
<organism evidence="3 4">
    <name type="scientific">Dictyobacter aurantiacus</name>
    <dbReference type="NCBI Taxonomy" id="1936993"/>
    <lineage>
        <taxon>Bacteria</taxon>
        <taxon>Bacillati</taxon>
        <taxon>Chloroflexota</taxon>
        <taxon>Ktedonobacteria</taxon>
        <taxon>Ktedonobacterales</taxon>
        <taxon>Dictyobacteraceae</taxon>
        <taxon>Dictyobacter</taxon>
    </lineage>
</organism>
<keyword evidence="4" id="KW-1185">Reference proteome</keyword>
<dbReference type="PANTHER" id="PTHR43401:SF2">
    <property type="entry name" value="L-THREONINE 3-DEHYDROGENASE"/>
    <property type="match status" value="1"/>
</dbReference>
<dbReference type="SUPFAM" id="SSF50129">
    <property type="entry name" value="GroES-like"/>
    <property type="match status" value="1"/>
</dbReference>
<evidence type="ECO:0000256" key="1">
    <source>
        <dbReference type="ARBA" id="ARBA00023002"/>
    </source>
</evidence>
<comment type="caution">
    <text evidence="3">The sequence shown here is derived from an EMBL/GenBank/DDBJ whole genome shotgun (WGS) entry which is preliminary data.</text>
</comment>
<gene>
    <name evidence="3" type="ORF">KDAU_73130</name>
</gene>
<dbReference type="OrthoDB" id="9787435at2"/>
<evidence type="ECO:0000259" key="2">
    <source>
        <dbReference type="Pfam" id="PF08240"/>
    </source>
</evidence>
<dbReference type="Gene3D" id="3.90.180.10">
    <property type="entry name" value="Medium-chain alcohol dehydrogenases, catalytic domain"/>
    <property type="match status" value="2"/>
</dbReference>
<name>A0A401ZT78_9CHLR</name>
<feature type="domain" description="Alcohol dehydrogenase-like N-terminal" evidence="2">
    <location>
        <begin position="24"/>
        <end position="53"/>
    </location>
</feature>
<dbReference type="RefSeq" id="WP_126602902.1">
    <property type="nucleotide sequence ID" value="NZ_BIFQ01000002.1"/>
</dbReference>
<dbReference type="Gene3D" id="3.40.50.720">
    <property type="entry name" value="NAD(P)-binding Rossmann-like Domain"/>
    <property type="match status" value="1"/>
</dbReference>
<accession>A0A401ZT78</accession>
<proteinExistence type="predicted"/>
<dbReference type="InterPro" id="IPR013154">
    <property type="entry name" value="ADH-like_N"/>
</dbReference>
<evidence type="ECO:0000313" key="3">
    <source>
        <dbReference type="EMBL" id="GCE09984.1"/>
    </source>
</evidence>
<dbReference type="GO" id="GO:0016491">
    <property type="term" value="F:oxidoreductase activity"/>
    <property type="evidence" value="ECO:0007669"/>
    <property type="project" value="UniProtKB-KW"/>
</dbReference>
<keyword evidence="1" id="KW-0560">Oxidoreductase</keyword>
<reference evidence="4" key="1">
    <citation type="submission" date="2018-12" db="EMBL/GenBank/DDBJ databases">
        <title>Tengunoibacter tsumagoiensis gen. nov., sp. nov., Dictyobacter kobayashii sp. nov., D. alpinus sp. nov., and D. joshuensis sp. nov. and description of Dictyobacteraceae fam. nov. within the order Ktedonobacterales isolated from Tengu-no-mugimeshi.</title>
        <authorList>
            <person name="Wang C.M."/>
            <person name="Zheng Y."/>
            <person name="Sakai Y."/>
            <person name="Toyoda A."/>
            <person name="Minakuchi Y."/>
            <person name="Abe K."/>
            <person name="Yokota A."/>
            <person name="Yabe S."/>
        </authorList>
    </citation>
    <scope>NUCLEOTIDE SEQUENCE [LARGE SCALE GENOMIC DNA]</scope>
    <source>
        <strain evidence="4">S-27</strain>
    </source>
</reference>
<dbReference type="Proteomes" id="UP000287224">
    <property type="component" value="Unassembled WGS sequence"/>
</dbReference>
<dbReference type="EMBL" id="BIFQ01000002">
    <property type="protein sequence ID" value="GCE09984.1"/>
    <property type="molecule type" value="Genomic_DNA"/>
</dbReference>
<dbReference type="AlphaFoldDB" id="A0A401ZT78"/>
<evidence type="ECO:0000313" key="4">
    <source>
        <dbReference type="Proteomes" id="UP000287224"/>
    </source>
</evidence>
<sequence>MKAIVYDAPRRFSYRDVPMPEIEPDEVRIRVRACGICGTDLHIHEGEFLAQFPRNPYEIFQKQLTITGSFAQTHCFDRALAYLESRKVKVNEMVTHAFALEEYGKALETLRSRQGIKTIIQFR</sequence>